<proteinExistence type="predicted"/>
<evidence type="ECO:0000313" key="3">
    <source>
        <dbReference type="Proteomes" id="UP000215335"/>
    </source>
</evidence>
<comment type="caution">
    <text evidence="2">The sequence shown here is derived from an EMBL/GenBank/DDBJ whole genome shotgun (WGS) entry which is preliminary data.</text>
</comment>
<gene>
    <name evidence="2" type="ORF">TSAR_002906</name>
</gene>
<organism evidence="2 3">
    <name type="scientific">Trichomalopsis sarcophagae</name>
    <dbReference type="NCBI Taxonomy" id="543379"/>
    <lineage>
        <taxon>Eukaryota</taxon>
        <taxon>Metazoa</taxon>
        <taxon>Ecdysozoa</taxon>
        <taxon>Arthropoda</taxon>
        <taxon>Hexapoda</taxon>
        <taxon>Insecta</taxon>
        <taxon>Pterygota</taxon>
        <taxon>Neoptera</taxon>
        <taxon>Endopterygota</taxon>
        <taxon>Hymenoptera</taxon>
        <taxon>Apocrita</taxon>
        <taxon>Proctotrupomorpha</taxon>
        <taxon>Chalcidoidea</taxon>
        <taxon>Pteromalidae</taxon>
        <taxon>Pteromalinae</taxon>
        <taxon>Trichomalopsis</taxon>
    </lineage>
</organism>
<dbReference type="Proteomes" id="UP000215335">
    <property type="component" value="Unassembled WGS sequence"/>
</dbReference>
<reference evidence="2 3" key="1">
    <citation type="journal article" date="2017" name="Curr. Biol.">
        <title>The Evolution of Venom by Co-option of Single-Copy Genes.</title>
        <authorList>
            <person name="Martinson E.O."/>
            <person name="Mrinalini"/>
            <person name="Kelkar Y.D."/>
            <person name="Chang C.H."/>
            <person name="Werren J.H."/>
        </authorList>
    </citation>
    <scope>NUCLEOTIDE SEQUENCE [LARGE SCALE GENOMIC DNA]</scope>
    <source>
        <strain evidence="2 3">Alberta</strain>
        <tissue evidence="2">Whole body</tissue>
    </source>
</reference>
<name>A0A232F755_9HYME</name>
<evidence type="ECO:0000313" key="2">
    <source>
        <dbReference type="EMBL" id="OXU26279.1"/>
    </source>
</evidence>
<protein>
    <submittedName>
        <fullName evidence="2">Uncharacterized protein</fullName>
    </submittedName>
</protein>
<dbReference type="AlphaFoldDB" id="A0A232F755"/>
<evidence type="ECO:0000256" key="1">
    <source>
        <dbReference type="SAM" id="MobiDB-lite"/>
    </source>
</evidence>
<sequence length="74" mass="8852">MLKVGTSIPAKQPRRMTFVEPGTTSQRQANANWRDNYRVARRKQRKTIRKPLEYEDLNPRRRSLQKKEKCPGKR</sequence>
<dbReference type="EMBL" id="NNAY01000832">
    <property type="protein sequence ID" value="OXU26279.1"/>
    <property type="molecule type" value="Genomic_DNA"/>
</dbReference>
<keyword evidence="3" id="KW-1185">Reference proteome</keyword>
<feature type="region of interest" description="Disordered" evidence="1">
    <location>
        <begin position="50"/>
        <end position="74"/>
    </location>
</feature>
<accession>A0A232F755</accession>